<feature type="domain" description="EGF-like" evidence="9">
    <location>
        <begin position="67"/>
        <end position="103"/>
    </location>
</feature>
<dbReference type="PROSITE" id="PS50026">
    <property type="entry name" value="EGF_3"/>
    <property type="match status" value="1"/>
</dbReference>
<keyword evidence="6 7" id="KW-1015">Disulfide bond</keyword>
<dbReference type="Pfam" id="PF01825">
    <property type="entry name" value="GPS"/>
    <property type="match status" value="1"/>
</dbReference>
<evidence type="ECO:0000256" key="1">
    <source>
        <dbReference type="ARBA" id="ARBA00004651"/>
    </source>
</evidence>
<proteinExistence type="predicted"/>
<dbReference type="CDD" id="cd00054">
    <property type="entry name" value="EGF_CA"/>
    <property type="match status" value="1"/>
</dbReference>
<dbReference type="InterPro" id="IPR000152">
    <property type="entry name" value="EGF-type_Asp/Asn_hydroxyl_site"/>
</dbReference>
<accession>A0ABY7E325</accession>
<dbReference type="SMART" id="SM00181">
    <property type="entry name" value="EGF"/>
    <property type="match status" value="1"/>
</dbReference>
<keyword evidence="5 8" id="KW-0472">Membrane</keyword>
<keyword evidence="7" id="KW-0245">EGF-like domain</keyword>
<dbReference type="SMART" id="SM00303">
    <property type="entry name" value="GPS"/>
    <property type="match status" value="1"/>
</dbReference>
<dbReference type="PROSITE" id="PS00010">
    <property type="entry name" value="ASX_HYDROXYL"/>
    <property type="match status" value="1"/>
</dbReference>
<gene>
    <name evidence="11" type="ORF">MAR_019786</name>
</gene>
<dbReference type="EMBL" id="CP111016">
    <property type="protein sequence ID" value="WAR04417.1"/>
    <property type="molecule type" value="Genomic_DNA"/>
</dbReference>
<dbReference type="Gene3D" id="2.60.220.50">
    <property type="match status" value="1"/>
</dbReference>
<feature type="non-terminal residue" evidence="11">
    <location>
        <position position="1"/>
    </location>
</feature>
<dbReference type="PANTHER" id="PTHR47767:SF2">
    <property type="entry name" value="GPS DOMAIN-CONTAINING PROTEIN"/>
    <property type="match status" value="1"/>
</dbReference>
<evidence type="ECO:0000256" key="8">
    <source>
        <dbReference type="SAM" id="Phobius"/>
    </source>
</evidence>
<evidence type="ECO:0000259" key="9">
    <source>
        <dbReference type="PROSITE" id="PS50026"/>
    </source>
</evidence>
<dbReference type="PROSITE" id="PS01186">
    <property type="entry name" value="EGF_2"/>
    <property type="match status" value="1"/>
</dbReference>
<dbReference type="Gene3D" id="2.10.25.10">
    <property type="entry name" value="Laminin"/>
    <property type="match status" value="1"/>
</dbReference>
<dbReference type="SMART" id="SM00179">
    <property type="entry name" value="EGF_CA"/>
    <property type="match status" value="1"/>
</dbReference>
<name>A0ABY7E325_MYAAR</name>
<evidence type="ECO:0000313" key="12">
    <source>
        <dbReference type="Proteomes" id="UP001164746"/>
    </source>
</evidence>
<dbReference type="InterPro" id="IPR000832">
    <property type="entry name" value="GPCR_2_secretin-like"/>
</dbReference>
<evidence type="ECO:0000313" key="11">
    <source>
        <dbReference type="EMBL" id="WAR04417.1"/>
    </source>
</evidence>
<dbReference type="InterPro" id="IPR018097">
    <property type="entry name" value="EGF_Ca-bd_CS"/>
</dbReference>
<evidence type="ECO:0000256" key="6">
    <source>
        <dbReference type="ARBA" id="ARBA00023157"/>
    </source>
</evidence>
<keyword evidence="4 8" id="KW-1133">Transmembrane helix</keyword>
<dbReference type="Gene3D" id="1.20.1070.10">
    <property type="entry name" value="Rhodopsin 7-helix transmembrane proteins"/>
    <property type="match status" value="2"/>
</dbReference>
<dbReference type="SUPFAM" id="SSF57196">
    <property type="entry name" value="EGF/Laminin"/>
    <property type="match status" value="1"/>
</dbReference>
<dbReference type="Proteomes" id="UP001164746">
    <property type="component" value="Chromosome 5"/>
</dbReference>
<feature type="domain" description="GAIN-B" evidence="10">
    <location>
        <begin position="250"/>
        <end position="399"/>
    </location>
</feature>
<dbReference type="InterPro" id="IPR001881">
    <property type="entry name" value="EGF-like_Ca-bd_dom"/>
</dbReference>
<comment type="caution">
    <text evidence="7">Lacks conserved residue(s) required for the propagation of feature annotation.</text>
</comment>
<keyword evidence="12" id="KW-1185">Reference proteome</keyword>
<evidence type="ECO:0000259" key="10">
    <source>
        <dbReference type="PROSITE" id="PS50221"/>
    </source>
</evidence>
<feature type="transmembrane region" description="Helical" evidence="8">
    <location>
        <begin position="413"/>
        <end position="432"/>
    </location>
</feature>
<dbReference type="InterPro" id="IPR053066">
    <property type="entry name" value="ADGR_G7"/>
</dbReference>
<dbReference type="InterPro" id="IPR046338">
    <property type="entry name" value="GAIN_dom_sf"/>
</dbReference>
<dbReference type="PANTHER" id="PTHR47767">
    <property type="entry name" value="ADHESION G PROTEIN-COUPLED RECEPTOR G7"/>
    <property type="match status" value="1"/>
</dbReference>
<dbReference type="InterPro" id="IPR000203">
    <property type="entry name" value="GPS"/>
</dbReference>
<feature type="transmembrane region" description="Helical" evidence="8">
    <location>
        <begin position="444"/>
        <end position="462"/>
    </location>
</feature>
<comment type="subcellular location">
    <subcellularLocation>
        <location evidence="1">Cell membrane</location>
        <topology evidence="1">Multi-pass membrane protein</topology>
    </subcellularLocation>
</comment>
<evidence type="ECO:0000256" key="5">
    <source>
        <dbReference type="ARBA" id="ARBA00023136"/>
    </source>
</evidence>
<keyword evidence="2" id="KW-1003">Cell membrane</keyword>
<keyword evidence="3 8" id="KW-0812">Transmembrane</keyword>
<reference evidence="11" key="1">
    <citation type="submission" date="2022-11" db="EMBL/GenBank/DDBJ databases">
        <title>Centuries of genome instability and evolution in soft-shell clam transmissible cancer (bioRxiv).</title>
        <authorList>
            <person name="Hart S.F.M."/>
            <person name="Yonemitsu M.A."/>
            <person name="Giersch R.M."/>
            <person name="Beal B.F."/>
            <person name="Arriagada G."/>
            <person name="Davis B.W."/>
            <person name="Ostrander E.A."/>
            <person name="Goff S.P."/>
            <person name="Metzger M.J."/>
        </authorList>
    </citation>
    <scope>NUCLEOTIDE SEQUENCE</scope>
    <source>
        <strain evidence="11">MELC-2E11</strain>
        <tissue evidence="11">Siphon/mantle</tissue>
    </source>
</reference>
<dbReference type="PROSITE" id="PS50221">
    <property type="entry name" value="GAIN_B"/>
    <property type="match status" value="1"/>
</dbReference>
<sequence length="601" mass="66689">IEDNIYNVNDKWQFSSDCGRCQFYSECLKRHTSKPFYIFNFYEMDLRLAFLCFIFCFRDVSTAVGDDIDECSSAPCQNEATCVDNVNKYTCTCKAGYHGVNCEIALTNSSSSEALKNLTQIVDAGNYNMVLKQTENWTRSDVTPTDADIIFAIEILQTIASLSVPWTTEAITDAFSIVENVLDSGKEAISAAQSAERTSNRVIQVIDTLLDQLNVSGNNDVVKITTKTMAAAVVEQAGSINSVVGIRMTSASEVSPDALVTVRAFAAEDNSDVDVGIKLDAALVVNYTTKLSFVVHTNPVLFVEENSTYQVNSMVVSATLKRDGENVEKLNNNKVWVTLKITEQNTLPLCGYWDIAENQGYGGWRTDGCSVEQDSQSHVTCSCNHLTNFAILMDPRNTIPPLYQFSLGVISKVGLGLSIAALSITITFFIAFKTLREKDHQKVLLNLSVSLFCYSVIFLAGIDKTGSRSGCVTVAVYHHFLSSLYLLMIGAFTTTTTDSLTWIFGFLTIDDSQLVFRYLFAICNSLLGILILALFVVRRGETLKLWHDLCCKKKVLTKISASDTWAPKQHMHSKRTPVSFVPRQLTQVEKPSKRARFYEDG</sequence>
<dbReference type="Pfam" id="PF00008">
    <property type="entry name" value="EGF"/>
    <property type="match status" value="1"/>
</dbReference>
<dbReference type="InterPro" id="IPR000742">
    <property type="entry name" value="EGF"/>
</dbReference>
<protein>
    <submittedName>
        <fullName evidence="11">AGRG2-like protein</fullName>
    </submittedName>
</protein>
<dbReference type="InterPro" id="IPR057244">
    <property type="entry name" value="GAIN_B"/>
</dbReference>
<dbReference type="Pfam" id="PF00002">
    <property type="entry name" value="7tm_2"/>
    <property type="match status" value="1"/>
</dbReference>
<dbReference type="PROSITE" id="PS00022">
    <property type="entry name" value="EGF_1"/>
    <property type="match status" value="1"/>
</dbReference>
<feature type="transmembrane region" description="Helical" evidence="8">
    <location>
        <begin position="515"/>
        <end position="537"/>
    </location>
</feature>
<organism evidence="11 12">
    <name type="scientific">Mya arenaria</name>
    <name type="common">Soft-shell clam</name>
    <dbReference type="NCBI Taxonomy" id="6604"/>
    <lineage>
        <taxon>Eukaryota</taxon>
        <taxon>Metazoa</taxon>
        <taxon>Spiralia</taxon>
        <taxon>Lophotrochozoa</taxon>
        <taxon>Mollusca</taxon>
        <taxon>Bivalvia</taxon>
        <taxon>Autobranchia</taxon>
        <taxon>Heteroconchia</taxon>
        <taxon>Euheterodonta</taxon>
        <taxon>Imparidentia</taxon>
        <taxon>Neoheterodontei</taxon>
        <taxon>Myida</taxon>
        <taxon>Myoidea</taxon>
        <taxon>Myidae</taxon>
        <taxon>Mya</taxon>
    </lineage>
</organism>
<feature type="non-terminal residue" evidence="11">
    <location>
        <position position="601"/>
    </location>
</feature>
<evidence type="ECO:0000256" key="7">
    <source>
        <dbReference type="PROSITE-ProRule" id="PRU00076"/>
    </source>
</evidence>
<dbReference type="PROSITE" id="PS01187">
    <property type="entry name" value="EGF_CA"/>
    <property type="match status" value="1"/>
</dbReference>
<evidence type="ECO:0000256" key="3">
    <source>
        <dbReference type="ARBA" id="ARBA00022692"/>
    </source>
</evidence>
<evidence type="ECO:0000256" key="2">
    <source>
        <dbReference type="ARBA" id="ARBA00022475"/>
    </source>
</evidence>
<feature type="disulfide bond" evidence="7">
    <location>
        <begin position="93"/>
        <end position="102"/>
    </location>
</feature>
<evidence type="ECO:0000256" key="4">
    <source>
        <dbReference type="ARBA" id="ARBA00022989"/>
    </source>
</evidence>